<dbReference type="InterPro" id="IPR013382">
    <property type="entry name" value="CRISPR-assoc_prot_Cse2"/>
</dbReference>
<evidence type="ECO:0000313" key="3">
    <source>
        <dbReference type="Proteomes" id="UP000295601"/>
    </source>
</evidence>
<organism evidence="2 3">
    <name type="scientific">Leucobacter luti</name>
    <dbReference type="NCBI Taxonomy" id="340320"/>
    <lineage>
        <taxon>Bacteria</taxon>
        <taxon>Bacillati</taxon>
        <taxon>Actinomycetota</taxon>
        <taxon>Actinomycetes</taxon>
        <taxon>Micrococcales</taxon>
        <taxon>Microbacteriaceae</taxon>
        <taxon>Leucobacter</taxon>
    </lineage>
</organism>
<dbReference type="NCBIfam" id="TIGR02548">
    <property type="entry name" value="casB_cse2"/>
    <property type="match status" value="1"/>
</dbReference>
<feature type="region of interest" description="Disordered" evidence="1">
    <location>
        <begin position="201"/>
        <end position="222"/>
    </location>
</feature>
<dbReference type="RefSeq" id="WP_166644295.1">
    <property type="nucleotide sequence ID" value="NZ_SNYA01000004.1"/>
</dbReference>
<keyword evidence="3" id="KW-1185">Reference proteome</keyword>
<protein>
    <submittedName>
        <fullName evidence="2">CRISPR-associated Cse2 family protein</fullName>
    </submittedName>
</protein>
<dbReference type="Pfam" id="PF09485">
    <property type="entry name" value="CRISPR_Cse2"/>
    <property type="match status" value="1"/>
</dbReference>
<evidence type="ECO:0000256" key="1">
    <source>
        <dbReference type="SAM" id="MobiDB-lite"/>
    </source>
</evidence>
<accession>A0A4R6RZJ9</accession>
<dbReference type="CDD" id="cd09731">
    <property type="entry name" value="Cse2_I-E"/>
    <property type="match status" value="1"/>
</dbReference>
<name>A0A4R6RZJ9_9MICO</name>
<evidence type="ECO:0000313" key="2">
    <source>
        <dbReference type="EMBL" id="TDP92580.1"/>
    </source>
</evidence>
<dbReference type="AlphaFoldDB" id="A0A4R6RZJ9"/>
<dbReference type="Proteomes" id="UP000295601">
    <property type="component" value="Unassembled WGS sequence"/>
</dbReference>
<reference evidence="2 3" key="1">
    <citation type="submission" date="2019-03" db="EMBL/GenBank/DDBJ databases">
        <title>Genomic analyses of the natural microbiome of Caenorhabditis elegans.</title>
        <authorList>
            <person name="Samuel B."/>
        </authorList>
    </citation>
    <scope>NUCLEOTIDE SEQUENCE [LARGE SCALE GENOMIC DNA]</scope>
    <source>
        <strain evidence="2 3">JUb18</strain>
    </source>
</reference>
<dbReference type="Gene3D" id="1.10.520.40">
    <property type="entry name" value="CRISPR-associated protein Cse2"/>
    <property type="match status" value="1"/>
</dbReference>
<proteinExistence type="predicted"/>
<dbReference type="EMBL" id="SNYA01000004">
    <property type="protein sequence ID" value="TDP92580.1"/>
    <property type="molecule type" value="Genomic_DNA"/>
</dbReference>
<dbReference type="InterPro" id="IPR038287">
    <property type="entry name" value="Cse2_sf"/>
</dbReference>
<sequence length="222" mass="24153">MNQVTEVKDGLVQSHEWRSLRAHVDATVTRLQAGYAADRSWAVAALARLRNGVGGRPGDDPLLVEFTTANLYPEGVSLPDAPTAREHAAYAAITLFAMHQQSKHAKSMHKRDVSLGKAARALPGRETSEGVERRVTAVVKSASWEATVTNARGLVQLLRAAEIPLDYGQLAEDLLRLQDPNRAHWVRNRWGRDLYLSRPVAENGDTGAAPGADTSLTSDSDN</sequence>
<gene>
    <name evidence="2" type="ORF">EDF62_1796</name>
</gene>
<comment type="caution">
    <text evidence="2">The sequence shown here is derived from an EMBL/GenBank/DDBJ whole genome shotgun (WGS) entry which is preliminary data.</text>
</comment>